<accession>A0A9P5X989</accession>
<dbReference type="AlphaFoldDB" id="A0A9P5X989"/>
<feature type="region of interest" description="Disordered" evidence="1">
    <location>
        <begin position="1"/>
        <end position="27"/>
    </location>
</feature>
<dbReference type="Proteomes" id="UP000807342">
    <property type="component" value="Unassembled WGS sequence"/>
</dbReference>
<dbReference type="OrthoDB" id="3005369at2759"/>
<evidence type="ECO:0000313" key="2">
    <source>
        <dbReference type="EMBL" id="KAF9445126.1"/>
    </source>
</evidence>
<proteinExistence type="predicted"/>
<dbReference type="EMBL" id="MU151323">
    <property type="protein sequence ID" value="KAF9445126.1"/>
    <property type="molecule type" value="Genomic_DNA"/>
</dbReference>
<gene>
    <name evidence="2" type="ORF">P691DRAFT_676280</name>
</gene>
<evidence type="ECO:0000313" key="3">
    <source>
        <dbReference type="Proteomes" id="UP000807342"/>
    </source>
</evidence>
<reference evidence="2" key="1">
    <citation type="submission" date="2020-11" db="EMBL/GenBank/DDBJ databases">
        <authorList>
            <consortium name="DOE Joint Genome Institute"/>
            <person name="Ahrendt S."/>
            <person name="Riley R."/>
            <person name="Andreopoulos W."/>
            <person name="Labutti K."/>
            <person name="Pangilinan J."/>
            <person name="Ruiz-Duenas F.J."/>
            <person name="Barrasa J.M."/>
            <person name="Sanchez-Garcia M."/>
            <person name="Camarero S."/>
            <person name="Miyauchi S."/>
            <person name="Serrano A."/>
            <person name="Linde D."/>
            <person name="Babiker R."/>
            <person name="Drula E."/>
            <person name="Ayuso-Fernandez I."/>
            <person name="Pacheco R."/>
            <person name="Padilla G."/>
            <person name="Ferreira P."/>
            <person name="Barriuso J."/>
            <person name="Kellner H."/>
            <person name="Castanera R."/>
            <person name="Alfaro M."/>
            <person name="Ramirez L."/>
            <person name="Pisabarro A.G."/>
            <person name="Kuo A."/>
            <person name="Tritt A."/>
            <person name="Lipzen A."/>
            <person name="He G."/>
            <person name="Yan M."/>
            <person name="Ng V."/>
            <person name="Cullen D."/>
            <person name="Martin F."/>
            <person name="Rosso M.-N."/>
            <person name="Henrissat B."/>
            <person name="Hibbett D."/>
            <person name="Martinez A.T."/>
            <person name="Grigoriev I.V."/>
        </authorList>
    </citation>
    <scope>NUCLEOTIDE SEQUENCE</scope>
    <source>
        <strain evidence="2">MF-IS2</strain>
    </source>
</reference>
<keyword evidence="3" id="KW-1185">Reference proteome</keyword>
<comment type="caution">
    <text evidence="2">The sequence shown here is derived from an EMBL/GenBank/DDBJ whole genome shotgun (WGS) entry which is preliminary data.</text>
</comment>
<protein>
    <submittedName>
        <fullName evidence="2">Uncharacterized protein</fullName>
    </submittedName>
</protein>
<organism evidence="2 3">
    <name type="scientific">Macrolepiota fuliginosa MF-IS2</name>
    <dbReference type="NCBI Taxonomy" id="1400762"/>
    <lineage>
        <taxon>Eukaryota</taxon>
        <taxon>Fungi</taxon>
        <taxon>Dikarya</taxon>
        <taxon>Basidiomycota</taxon>
        <taxon>Agaricomycotina</taxon>
        <taxon>Agaricomycetes</taxon>
        <taxon>Agaricomycetidae</taxon>
        <taxon>Agaricales</taxon>
        <taxon>Agaricineae</taxon>
        <taxon>Agaricaceae</taxon>
        <taxon>Macrolepiota</taxon>
    </lineage>
</organism>
<evidence type="ECO:0000256" key="1">
    <source>
        <dbReference type="SAM" id="MobiDB-lite"/>
    </source>
</evidence>
<name>A0A9P5X989_9AGAR</name>
<sequence>MHDGPHYKLRRLSSSHPFESSGEPVAEPVEVRGKKPIRGALVCNVFMRPPDDGPTIKYGSVVREILEMVDLLHMSLISMQNTHPLLEVLELANNCRQVVTRLSDLMTDPILFAGSFAEYYLNFLKDFQLGRGCAVDNIRYALGGGIPSIIRACEGERSRIAEAKKVYGGAVKELSALVQDRDDAEGQMEMTYPFTLKTVQTLQQIISRFNQMEIFCRHYEEYFGQDQYRHLHELLQGFEYGTVTLPSRQENAVMIGLWTRYDRFTLHFPTEIDNVMQFFQASANRYRVRSTENLPLTSSPSSIYSSTSSLLDHTSRRGTVHGWEIPMNGFKILDGKPGEIRRLIRDKTFQWYCHLRILLNPKRFVD</sequence>